<dbReference type="EMBL" id="CM051405">
    <property type="protein sequence ID" value="KAJ4704696.1"/>
    <property type="molecule type" value="Genomic_DNA"/>
</dbReference>
<organism evidence="1 2">
    <name type="scientific">Melia azedarach</name>
    <name type="common">Chinaberry tree</name>
    <dbReference type="NCBI Taxonomy" id="155640"/>
    <lineage>
        <taxon>Eukaryota</taxon>
        <taxon>Viridiplantae</taxon>
        <taxon>Streptophyta</taxon>
        <taxon>Embryophyta</taxon>
        <taxon>Tracheophyta</taxon>
        <taxon>Spermatophyta</taxon>
        <taxon>Magnoliopsida</taxon>
        <taxon>eudicotyledons</taxon>
        <taxon>Gunneridae</taxon>
        <taxon>Pentapetalae</taxon>
        <taxon>rosids</taxon>
        <taxon>malvids</taxon>
        <taxon>Sapindales</taxon>
        <taxon>Meliaceae</taxon>
        <taxon>Melia</taxon>
    </lineage>
</organism>
<evidence type="ECO:0000313" key="1">
    <source>
        <dbReference type="EMBL" id="KAJ4704696.1"/>
    </source>
</evidence>
<gene>
    <name evidence="1" type="ORF">OWV82_021569</name>
</gene>
<reference evidence="1 2" key="1">
    <citation type="journal article" date="2023" name="Science">
        <title>Complex scaffold remodeling in plant triterpene biosynthesis.</title>
        <authorList>
            <person name="De La Pena R."/>
            <person name="Hodgson H."/>
            <person name="Liu J.C."/>
            <person name="Stephenson M.J."/>
            <person name="Martin A.C."/>
            <person name="Owen C."/>
            <person name="Harkess A."/>
            <person name="Leebens-Mack J."/>
            <person name="Jimenez L.E."/>
            <person name="Osbourn A."/>
            <person name="Sattely E.S."/>
        </authorList>
    </citation>
    <scope>NUCLEOTIDE SEQUENCE [LARGE SCALE GENOMIC DNA]</scope>
    <source>
        <strain evidence="2">cv. JPN11</strain>
        <tissue evidence="1">Leaf</tissue>
    </source>
</reference>
<protein>
    <submittedName>
        <fullName evidence="1">E3 ubiquitin-protein ligase XB3</fullName>
    </submittedName>
</protein>
<evidence type="ECO:0000313" key="2">
    <source>
        <dbReference type="Proteomes" id="UP001164539"/>
    </source>
</evidence>
<dbReference type="Proteomes" id="UP001164539">
    <property type="component" value="Chromosome 12"/>
</dbReference>
<comment type="caution">
    <text evidence="1">The sequence shown here is derived from an EMBL/GenBank/DDBJ whole genome shotgun (WGS) entry which is preliminary data.</text>
</comment>
<sequence length="226" mass="24684">MHGKLSCVKKLIESGAFILKFDSLHGRTCLHYAAYYGHSDCLQALLTAARSSPVADSWGFSRFVNIRDESGATPLHLAARHGWSECVHNLLDSGALVCTSTGGNGYPGSTPLHFAARGGSLECIRELLAWGADRLQPDAFGRIPYVIALKYKHQACAALLNPSSAEPLVWPLQLRLMTDLNPEAKALLEKALMERNEEREKAIFNETISLLPLPEPSDAEVNDNTS</sequence>
<accession>A0ACC1X0J3</accession>
<name>A0ACC1X0J3_MELAZ</name>
<proteinExistence type="predicted"/>
<keyword evidence="2" id="KW-1185">Reference proteome</keyword>